<protein>
    <recommendedName>
        <fullName evidence="9">DUF423 domain-containing protein</fullName>
    </recommendedName>
</protein>
<gene>
    <name evidence="7" type="ORF">WH95_03780</name>
</gene>
<accession>A0A0M2RET9</accession>
<feature type="transmembrane region" description="Helical" evidence="6">
    <location>
        <begin position="46"/>
        <end position="64"/>
    </location>
</feature>
<reference evidence="7 8" key="1">
    <citation type="submission" date="2015-03" db="EMBL/GenBank/DDBJ databases">
        <title>Genome sequence of Kiloniella sp. P1-1, isolated from the gut microflora of Pacific white shrimp, Penaeus vannamei.</title>
        <authorList>
            <person name="Shao Z."/>
            <person name="Wang L."/>
            <person name="Li X."/>
        </authorList>
    </citation>
    <scope>NUCLEOTIDE SEQUENCE [LARGE SCALE GENOMIC DNA]</scope>
    <source>
        <strain evidence="7 8">P1-1</strain>
    </source>
</reference>
<evidence type="ECO:0000256" key="5">
    <source>
        <dbReference type="ARBA" id="ARBA00023136"/>
    </source>
</evidence>
<dbReference type="EMBL" id="LANI01000002">
    <property type="protein sequence ID" value="KKJ78530.1"/>
    <property type="molecule type" value="Genomic_DNA"/>
</dbReference>
<organism evidence="7 8">
    <name type="scientific">Kiloniella litopenaei</name>
    <dbReference type="NCBI Taxonomy" id="1549748"/>
    <lineage>
        <taxon>Bacteria</taxon>
        <taxon>Pseudomonadati</taxon>
        <taxon>Pseudomonadota</taxon>
        <taxon>Alphaproteobacteria</taxon>
        <taxon>Rhodospirillales</taxon>
        <taxon>Kiloniellaceae</taxon>
        <taxon>Kiloniella</taxon>
    </lineage>
</organism>
<evidence type="ECO:0000313" key="8">
    <source>
        <dbReference type="Proteomes" id="UP000034491"/>
    </source>
</evidence>
<dbReference type="RefSeq" id="WP_046503401.1">
    <property type="nucleotide sequence ID" value="NZ_CBDDLU010000016.1"/>
</dbReference>
<feature type="transmembrane region" description="Helical" evidence="6">
    <location>
        <begin position="71"/>
        <end position="92"/>
    </location>
</feature>
<keyword evidence="3 6" id="KW-0812">Transmembrane</keyword>
<sequence>MGRNLLRFFIAYAAIWGGICVAVSAYSAHGLNGNEARMGWAETGSFYGLVHVVALLVIVGLGELGQKRTKILVAACSCFSLGLLLFSGGLYIKALADISLGGPFIPVGGSLYILGWLVTALYGAKFVGKEDV</sequence>
<keyword evidence="8" id="KW-1185">Reference proteome</keyword>
<dbReference type="Proteomes" id="UP000034491">
    <property type="component" value="Unassembled WGS sequence"/>
</dbReference>
<dbReference type="Pfam" id="PF04241">
    <property type="entry name" value="DUF423"/>
    <property type="match status" value="1"/>
</dbReference>
<dbReference type="PANTHER" id="PTHR43461">
    <property type="entry name" value="TRANSMEMBRANE PROTEIN 256"/>
    <property type="match status" value="1"/>
</dbReference>
<dbReference type="STRING" id="1549748.WH95_03780"/>
<keyword evidence="5 6" id="KW-0472">Membrane</keyword>
<evidence type="ECO:0000313" key="7">
    <source>
        <dbReference type="EMBL" id="KKJ78530.1"/>
    </source>
</evidence>
<dbReference type="PANTHER" id="PTHR43461:SF1">
    <property type="entry name" value="TRANSMEMBRANE PROTEIN 256"/>
    <property type="match status" value="1"/>
</dbReference>
<evidence type="ECO:0000256" key="1">
    <source>
        <dbReference type="ARBA" id="ARBA00004141"/>
    </source>
</evidence>
<comment type="similarity">
    <text evidence="2">Belongs to the UPF0382 family.</text>
</comment>
<comment type="subcellular location">
    <subcellularLocation>
        <location evidence="1">Membrane</location>
        <topology evidence="1">Multi-pass membrane protein</topology>
    </subcellularLocation>
</comment>
<evidence type="ECO:0008006" key="9">
    <source>
        <dbReference type="Google" id="ProtNLM"/>
    </source>
</evidence>
<dbReference type="AlphaFoldDB" id="A0A0M2RET9"/>
<dbReference type="GO" id="GO:0005886">
    <property type="term" value="C:plasma membrane"/>
    <property type="evidence" value="ECO:0007669"/>
    <property type="project" value="TreeGrafter"/>
</dbReference>
<evidence type="ECO:0000256" key="6">
    <source>
        <dbReference type="SAM" id="Phobius"/>
    </source>
</evidence>
<keyword evidence="4 6" id="KW-1133">Transmembrane helix</keyword>
<evidence type="ECO:0000256" key="4">
    <source>
        <dbReference type="ARBA" id="ARBA00022989"/>
    </source>
</evidence>
<dbReference type="OrthoDB" id="9802121at2"/>
<name>A0A0M2RET9_9PROT</name>
<comment type="caution">
    <text evidence="7">The sequence shown here is derived from an EMBL/GenBank/DDBJ whole genome shotgun (WGS) entry which is preliminary data.</text>
</comment>
<proteinExistence type="inferred from homology"/>
<feature type="transmembrane region" description="Helical" evidence="6">
    <location>
        <begin position="5"/>
        <end position="26"/>
    </location>
</feature>
<feature type="transmembrane region" description="Helical" evidence="6">
    <location>
        <begin position="104"/>
        <end position="124"/>
    </location>
</feature>
<evidence type="ECO:0000256" key="2">
    <source>
        <dbReference type="ARBA" id="ARBA00009694"/>
    </source>
</evidence>
<dbReference type="InterPro" id="IPR006696">
    <property type="entry name" value="DUF423"/>
</dbReference>
<evidence type="ECO:0000256" key="3">
    <source>
        <dbReference type="ARBA" id="ARBA00022692"/>
    </source>
</evidence>